<dbReference type="EMBL" id="JACYFC010000001">
    <property type="protein sequence ID" value="MBD5769503.1"/>
    <property type="molecule type" value="Genomic_DNA"/>
</dbReference>
<feature type="transmembrane region" description="Helical" evidence="2">
    <location>
        <begin position="219"/>
        <end position="240"/>
    </location>
</feature>
<dbReference type="InterPro" id="IPR011853">
    <property type="entry name" value="TRAP_DctM-Dct_fused"/>
</dbReference>
<feature type="transmembrane region" description="Helical" evidence="2">
    <location>
        <begin position="124"/>
        <end position="145"/>
    </location>
</feature>
<dbReference type="RefSeq" id="WP_191592905.1">
    <property type="nucleotide sequence ID" value="NZ_JACYFC010000001.1"/>
</dbReference>
<dbReference type="InterPro" id="IPR010656">
    <property type="entry name" value="DctM"/>
</dbReference>
<proteinExistence type="predicted"/>
<feature type="transmembrane region" description="Helical" evidence="2">
    <location>
        <begin position="443"/>
        <end position="462"/>
    </location>
</feature>
<feature type="transmembrane region" description="Helical" evidence="2">
    <location>
        <begin position="340"/>
        <end position="360"/>
    </location>
</feature>
<feature type="transmembrane region" description="Helical" evidence="2">
    <location>
        <begin position="403"/>
        <end position="423"/>
    </location>
</feature>
<feature type="transmembrane region" description="Helical" evidence="2">
    <location>
        <begin position="94"/>
        <end position="117"/>
    </location>
</feature>
<dbReference type="NCBIfam" id="TIGR02123">
    <property type="entry name" value="TRAP_fused"/>
    <property type="match status" value="1"/>
</dbReference>
<name>A0ABR8NWF0_9GAMM</name>
<gene>
    <name evidence="4" type="ORF">IF202_00425</name>
</gene>
<sequence length="632" mass="66712">MNQNGLYGSLNKYSLSAIALLFGLFHLAVISGLFSISTMSMRLIHLSFALSLLFGLKPFSKKLAGTKINTALSTVLILMTLASGYWMLMRWKPIAFSGGMVEPMDFYAGIVILVLVFEAARRGVGTVLAGITFVFFSYPFISSYLPGVLNSRGYSFERIVTFLTTNTQGVYGIPIGVAATYIIVFTIFGALLSGFGAGDFFFQVSMRFTRGLRAASAKSAVIFSTLIGMVSGSAAGNVAVTGTVTIPIMKREGYEPHQAGAIEAVASTGGQLMPPVMGAAAFIMAEIVGVPYTEVMTTALLPAILFFVAIFAMVHLQAVKSGIQPKTSKLNVEEDKPLSVLLLEGLPFIATFMTLIGLMLVGYSPFKASMWAMVVLLGLDILKRKKIDMVFLSKLATGISDGAKSVITISAACAAAGIISGILGVTGLGSKIALLIDIASNGYLPLALFFTMITSIILGMGLPTTAAYLILATVIAPALVNLGVPVLTAHFFVFYFGCISTITPPVALASYVAGGIAGADINKVGWTAASYGLNSFILPFAFCFSPALLLSGSFFGGIVAAITGVLGIICISVAVIGCLYQPINTLMRFAFFITGTLLLFQGVIPALIGLSTLLILVLLEKYKQKNIPKLSL</sequence>
<keyword evidence="2" id="KW-0472">Membrane</keyword>
<comment type="caution">
    <text evidence="4">The sequence shown here is derived from an EMBL/GenBank/DDBJ whole genome shotgun (WGS) entry which is preliminary data.</text>
</comment>
<feature type="transmembrane region" description="Helical" evidence="2">
    <location>
        <begin position="557"/>
        <end position="583"/>
    </location>
</feature>
<keyword evidence="1" id="KW-1003">Cell membrane</keyword>
<keyword evidence="1" id="KW-0813">Transport</keyword>
<dbReference type="Pfam" id="PF06808">
    <property type="entry name" value="DctM"/>
    <property type="match status" value="1"/>
</dbReference>
<comment type="function">
    <text evidence="1">Part of the tripartite ATP-independent periplasmic (TRAP) transport system.</text>
</comment>
<accession>A0ABR8NWF0</accession>
<evidence type="ECO:0000313" key="4">
    <source>
        <dbReference type="EMBL" id="MBD5769503.1"/>
    </source>
</evidence>
<feature type="transmembrane region" description="Helical" evidence="2">
    <location>
        <begin position="299"/>
        <end position="319"/>
    </location>
</feature>
<keyword evidence="1" id="KW-0997">Cell inner membrane</keyword>
<evidence type="ECO:0000256" key="2">
    <source>
        <dbReference type="SAM" id="Phobius"/>
    </source>
</evidence>
<dbReference type="Proteomes" id="UP000604161">
    <property type="component" value="Unassembled WGS sequence"/>
</dbReference>
<protein>
    <submittedName>
        <fullName evidence="4">TRAP transporter fused permease subunit</fullName>
    </submittedName>
</protein>
<reference evidence="4 5" key="1">
    <citation type="submission" date="2020-09" db="EMBL/GenBank/DDBJ databases">
        <title>Marinomonas sp. nov., isolated from the cysticercosis algae of Qingdao, China.</title>
        <authorList>
            <person name="Sun X."/>
        </authorList>
    </citation>
    <scope>NUCLEOTIDE SEQUENCE [LARGE SCALE GENOMIC DNA]</scope>
    <source>
        <strain evidence="4 5">SM2066</strain>
    </source>
</reference>
<feature type="transmembrane region" description="Helical" evidence="2">
    <location>
        <begin position="589"/>
        <end position="619"/>
    </location>
</feature>
<feature type="transmembrane region" description="Helical" evidence="2">
    <location>
        <begin position="12"/>
        <end position="33"/>
    </location>
</feature>
<dbReference type="PANTHER" id="PTHR43849">
    <property type="entry name" value="BLL3936 PROTEIN"/>
    <property type="match status" value="1"/>
</dbReference>
<dbReference type="PANTHER" id="PTHR43849:SF2">
    <property type="entry name" value="BLL3936 PROTEIN"/>
    <property type="match status" value="1"/>
</dbReference>
<feature type="domain" description="TRAP C4-dicarboxylate transport system permease DctM subunit" evidence="3">
    <location>
        <begin position="111"/>
        <end position="554"/>
    </location>
</feature>
<organism evidence="4 5">
    <name type="scientific">Marinomonas colpomeniae</name>
    <dbReference type="NCBI Taxonomy" id="2774408"/>
    <lineage>
        <taxon>Bacteria</taxon>
        <taxon>Pseudomonadati</taxon>
        <taxon>Pseudomonadota</taxon>
        <taxon>Gammaproteobacteria</taxon>
        <taxon>Oceanospirillales</taxon>
        <taxon>Oceanospirillaceae</taxon>
        <taxon>Marinomonas</taxon>
    </lineage>
</organism>
<feature type="transmembrane region" description="Helical" evidence="2">
    <location>
        <begin position="469"/>
        <end position="496"/>
    </location>
</feature>
<feature type="transmembrane region" description="Helical" evidence="2">
    <location>
        <begin position="171"/>
        <end position="198"/>
    </location>
</feature>
<feature type="transmembrane region" description="Helical" evidence="2">
    <location>
        <begin position="531"/>
        <end position="550"/>
    </location>
</feature>
<evidence type="ECO:0000256" key="1">
    <source>
        <dbReference type="RuleBase" id="RU369079"/>
    </source>
</evidence>
<comment type="subcellular location">
    <subcellularLocation>
        <location evidence="1">Cell inner membrane</location>
        <topology evidence="1">Multi-pass membrane protein</topology>
    </subcellularLocation>
</comment>
<evidence type="ECO:0000259" key="3">
    <source>
        <dbReference type="Pfam" id="PF06808"/>
    </source>
</evidence>
<feature type="transmembrane region" description="Helical" evidence="2">
    <location>
        <begin position="68"/>
        <end position="88"/>
    </location>
</feature>
<keyword evidence="5" id="KW-1185">Reference proteome</keyword>
<keyword evidence="2" id="KW-1133">Transmembrane helix</keyword>
<evidence type="ECO:0000313" key="5">
    <source>
        <dbReference type="Proteomes" id="UP000604161"/>
    </source>
</evidence>
<keyword evidence="2" id="KW-0812">Transmembrane</keyword>